<sequence>MRHQSPECKLVVAPWTSTGWSCSVLHLDCAQRQIAGARQDIEDVLALVERQILTKLVLRNCVALVIPDILCQLNKLRGIETVNSTLVEWPMTAALTSSLHPFMVSVHFRDTNLTASNFAGLLHTDLPPRMATIGFMMSNISALPDDVGDLWAGRFTHRFRMEQTLIGHLPPSLGRLRIKHLWLTRNRLLKELPDDAFMNASFERVWLSGSALQRLPRSIGHTLKLREVFAEHTDVENLPPWLQQWHEQHVSNGHVLVSLFGSAYCTRPDRQSTLCATDMGTAELSGSID</sequence>
<name>A0AAD5QAP9_PYTIN</name>
<dbReference type="AlphaFoldDB" id="A0AAD5QAP9"/>
<dbReference type="Proteomes" id="UP001209570">
    <property type="component" value="Unassembled WGS sequence"/>
</dbReference>
<protein>
    <submittedName>
        <fullName evidence="1">Uncharacterized protein</fullName>
    </submittedName>
</protein>
<dbReference type="InterPro" id="IPR032675">
    <property type="entry name" value="LRR_dom_sf"/>
</dbReference>
<comment type="caution">
    <text evidence="1">The sequence shown here is derived from an EMBL/GenBank/DDBJ whole genome shotgun (WGS) entry which is preliminary data.</text>
</comment>
<gene>
    <name evidence="1" type="ORF">P43SY_006741</name>
</gene>
<accession>A0AAD5QAP9</accession>
<evidence type="ECO:0000313" key="1">
    <source>
        <dbReference type="EMBL" id="KAJ0409244.1"/>
    </source>
</evidence>
<dbReference type="SUPFAM" id="SSF52058">
    <property type="entry name" value="L domain-like"/>
    <property type="match status" value="1"/>
</dbReference>
<dbReference type="EMBL" id="JAKCXM010000005">
    <property type="protein sequence ID" value="KAJ0409244.1"/>
    <property type="molecule type" value="Genomic_DNA"/>
</dbReference>
<reference evidence="1" key="1">
    <citation type="submission" date="2021-12" db="EMBL/GenBank/DDBJ databases">
        <title>Prjna785345.</title>
        <authorList>
            <person name="Rujirawat T."/>
            <person name="Krajaejun T."/>
        </authorList>
    </citation>
    <scope>NUCLEOTIDE SEQUENCE</scope>
    <source>
        <strain evidence="1">Pi057C3</strain>
    </source>
</reference>
<dbReference type="Gene3D" id="3.80.10.10">
    <property type="entry name" value="Ribonuclease Inhibitor"/>
    <property type="match status" value="1"/>
</dbReference>
<organism evidence="1 2">
    <name type="scientific">Pythium insidiosum</name>
    <name type="common">Pythiosis disease agent</name>
    <dbReference type="NCBI Taxonomy" id="114742"/>
    <lineage>
        <taxon>Eukaryota</taxon>
        <taxon>Sar</taxon>
        <taxon>Stramenopiles</taxon>
        <taxon>Oomycota</taxon>
        <taxon>Peronosporomycetes</taxon>
        <taxon>Pythiales</taxon>
        <taxon>Pythiaceae</taxon>
        <taxon>Pythium</taxon>
    </lineage>
</organism>
<evidence type="ECO:0000313" key="2">
    <source>
        <dbReference type="Proteomes" id="UP001209570"/>
    </source>
</evidence>
<keyword evidence="2" id="KW-1185">Reference proteome</keyword>
<proteinExistence type="predicted"/>